<evidence type="ECO:0000256" key="9">
    <source>
        <dbReference type="SAM" id="MobiDB-lite"/>
    </source>
</evidence>
<dbReference type="EMBL" id="JBAMMX010000025">
    <property type="protein sequence ID" value="KAK6915719.1"/>
    <property type="molecule type" value="Genomic_DNA"/>
</dbReference>
<keyword evidence="3" id="KW-0336">GPI-anchor</keyword>
<keyword evidence="4 10" id="KW-0732">Signal</keyword>
<evidence type="ECO:0000256" key="1">
    <source>
        <dbReference type="ARBA" id="ARBA00004609"/>
    </source>
</evidence>
<keyword evidence="6" id="KW-1015">Disulfide bond</keyword>
<dbReference type="FunFam" id="1.20.58.1040:FF:000001">
    <property type="entry name" value="Glucan endo-1,3-beta-glucosidase 4"/>
    <property type="match status" value="1"/>
</dbReference>
<dbReference type="GO" id="GO:0009506">
    <property type="term" value="C:plasmodesma"/>
    <property type="evidence" value="ECO:0007669"/>
    <property type="project" value="UniProtKB-ARBA"/>
</dbReference>
<dbReference type="Proteomes" id="UP001370490">
    <property type="component" value="Unassembled WGS sequence"/>
</dbReference>
<evidence type="ECO:0000256" key="2">
    <source>
        <dbReference type="ARBA" id="ARBA00022475"/>
    </source>
</evidence>
<dbReference type="Gene3D" id="1.20.58.1040">
    <property type="match status" value="1"/>
</dbReference>
<dbReference type="PANTHER" id="PTHR31044">
    <property type="entry name" value="BETA-1,3 GLUCANASE"/>
    <property type="match status" value="1"/>
</dbReference>
<feature type="domain" description="X8" evidence="11">
    <location>
        <begin position="382"/>
        <end position="466"/>
    </location>
</feature>
<evidence type="ECO:0000256" key="3">
    <source>
        <dbReference type="ARBA" id="ARBA00022622"/>
    </source>
</evidence>
<name>A0AAN8YUK7_9MAGN</name>
<proteinExistence type="predicted"/>
<comment type="subcellular location">
    <subcellularLocation>
        <location evidence="1">Cell membrane</location>
        <topology evidence="1">Lipid-anchor</topology>
        <topology evidence="1">GPI-anchor</topology>
    </subcellularLocation>
</comment>
<dbReference type="GO" id="GO:0005886">
    <property type="term" value="C:plasma membrane"/>
    <property type="evidence" value="ECO:0007669"/>
    <property type="project" value="UniProtKB-SubCell"/>
</dbReference>
<keyword evidence="7" id="KW-0325">Glycoprotein</keyword>
<accession>A0AAN8YUK7</accession>
<dbReference type="GO" id="GO:0098552">
    <property type="term" value="C:side of membrane"/>
    <property type="evidence" value="ECO:0007669"/>
    <property type="project" value="UniProtKB-KW"/>
</dbReference>
<dbReference type="AlphaFoldDB" id="A0AAN8YUK7"/>
<dbReference type="InterPro" id="IPR044788">
    <property type="entry name" value="X8_dom_prot"/>
</dbReference>
<dbReference type="PANTHER" id="PTHR31044:SF120">
    <property type="entry name" value="CARBOHYDRATE-BINDING X8 DOMAIN SUPERFAMILY PROTEIN"/>
    <property type="match status" value="1"/>
</dbReference>
<dbReference type="Pfam" id="PF07983">
    <property type="entry name" value="X8"/>
    <property type="match status" value="1"/>
</dbReference>
<evidence type="ECO:0000256" key="10">
    <source>
        <dbReference type="SAM" id="SignalP"/>
    </source>
</evidence>
<evidence type="ECO:0000256" key="7">
    <source>
        <dbReference type="ARBA" id="ARBA00023180"/>
    </source>
</evidence>
<evidence type="ECO:0000259" key="11">
    <source>
        <dbReference type="SMART" id="SM00768"/>
    </source>
</evidence>
<evidence type="ECO:0000256" key="4">
    <source>
        <dbReference type="ARBA" id="ARBA00022729"/>
    </source>
</evidence>
<evidence type="ECO:0000256" key="8">
    <source>
        <dbReference type="ARBA" id="ARBA00023288"/>
    </source>
</evidence>
<evidence type="ECO:0000256" key="5">
    <source>
        <dbReference type="ARBA" id="ARBA00023136"/>
    </source>
</evidence>
<evidence type="ECO:0000256" key="6">
    <source>
        <dbReference type="ARBA" id="ARBA00023157"/>
    </source>
</evidence>
<evidence type="ECO:0000313" key="13">
    <source>
        <dbReference type="Proteomes" id="UP001370490"/>
    </source>
</evidence>
<feature type="signal peptide" evidence="10">
    <location>
        <begin position="1"/>
        <end position="23"/>
    </location>
</feature>
<feature type="compositionally biased region" description="Low complexity" evidence="9">
    <location>
        <begin position="500"/>
        <end position="523"/>
    </location>
</feature>
<protein>
    <submittedName>
        <fullName evidence="12">X8 domain</fullName>
    </submittedName>
</protein>
<evidence type="ECO:0000313" key="12">
    <source>
        <dbReference type="EMBL" id="KAK6915719.1"/>
    </source>
</evidence>
<sequence length="552" mass="58090">MAKGASKCLFLFLHLSLLALCTSGNLVGFVYDTRRDSTSSSITKALSFLKLNEVEVSPSQVRVLVSDRRVLDGFLDSGFCVDLLFDENQVANLRNSKRLAVSWLKTQLMNSHTHTNIKSIIVSGNTVISSDQNGFPRLLSTLKSIRSILSSFDLKNQVKVSLQFSLSVLENLNREHRRDLHNILSFIKKIGSFVVVEAKIDGELSLNDGFVELAIKKAKSASSAHVPLILTIETPPELAKRTWESLLNKPQVSDNLDGLFVAVSPEVNVSNRELLTIYDTIYPPSKSVTIRSDDTTPVIITVPSSNPATNPVTITPINSSPPVPSTNPVSTPITIPGAPPVTNPVTTFPSPPNGNVPVTTPVTIPVSPPAVTNSPPASGGQSWCVAKSGATQTALQAALDYACGIGGADCSLIQQGASCYIPNTLQNHASYAFNSYYQKNSVSTSCDFGGTATLVSANPSSGTCVYPSSTSSASSTSTTTTSPSGPAVPSTVPPPYVLNSSSPTSTTATAYGSDSPPSTSTTASSISSALDPFIGCTMLVISTVAAKLVSTV</sequence>
<dbReference type="Gene3D" id="3.20.20.80">
    <property type="entry name" value="Glycosidases"/>
    <property type="match status" value="1"/>
</dbReference>
<comment type="caution">
    <text evidence="12">The sequence shown here is derived from an EMBL/GenBank/DDBJ whole genome shotgun (WGS) entry which is preliminary data.</text>
</comment>
<feature type="region of interest" description="Disordered" evidence="9">
    <location>
        <begin position="469"/>
        <end position="523"/>
    </location>
</feature>
<feature type="compositionally biased region" description="Low complexity" evidence="9">
    <location>
        <begin position="469"/>
        <end position="490"/>
    </location>
</feature>
<reference evidence="12 13" key="1">
    <citation type="submission" date="2023-12" db="EMBL/GenBank/DDBJ databases">
        <title>A high-quality genome assembly for Dillenia turbinata (Dilleniales).</title>
        <authorList>
            <person name="Chanderbali A."/>
        </authorList>
    </citation>
    <scope>NUCLEOTIDE SEQUENCE [LARGE SCALE GENOMIC DNA]</scope>
    <source>
        <strain evidence="12">LSX21</strain>
        <tissue evidence="12">Leaf</tissue>
    </source>
</reference>
<organism evidence="12 13">
    <name type="scientific">Dillenia turbinata</name>
    <dbReference type="NCBI Taxonomy" id="194707"/>
    <lineage>
        <taxon>Eukaryota</taxon>
        <taxon>Viridiplantae</taxon>
        <taxon>Streptophyta</taxon>
        <taxon>Embryophyta</taxon>
        <taxon>Tracheophyta</taxon>
        <taxon>Spermatophyta</taxon>
        <taxon>Magnoliopsida</taxon>
        <taxon>eudicotyledons</taxon>
        <taxon>Gunneridae</taxon>
        <taxon>Pentapetalae</taxon>
        <taxon>Dilleniales</taxon>
        <taxon>Dilleniaceae</taxon>
        <taxon>Dillenia</taxon>
    </lineage>
</organism>
<keyword evidence="5" id="KW-0472">Membrane</keyword>
<keyword evidence="2" id="KW-1003">Cell membrane</keyword>
<dbReference type="SMART" id="SM00768">
    <property type="entry name" value="X8"/>
    <property type="match status" value="1"/>
</dbReference>
<dbReference type="InterPro" id="IPR012946">
    <property type="entry name" value="X8"/>
</dbReference>
<feature type="chain" id="PRO_5042971847" evidence="10">
    <location>
        <begin position="24"/>
        <end position="552"/>
    </location>
</feature>
<gene>
    <name evidence="12" type="ORF">RJ641_020836</name>
</gene>
<keyword evidence="8" id="KW-0449">Lipoprotein</keyword>
<keyword evidence="13" id="KW-1185">Reference proteome</keyword>